<protein>
    <submittedName>
        <fullName evidence="2">Uncharacterized protein</fullName>
    </submittedName>
</protein>
<accession>A0ABT4RQG3</accession>
<dbReference type="RefSeq" id="WP_202954240.1">
    <property type="nucleotide sequence ID" value="NZ_JAPCID010000041.1"/>
</dbReference>
<evidence type="ECO:0000256" key="1">
    <source>
        <dbReference type="SAM" id="SignalP"/>
    </source>
</evidence>
<dbReference type="PROSITE" id="PS51318">
    <property type="entry name" value="TAT"/>
    <property type="match status" value="1"/>
</dbReference>
<dbReference type="InterPro" id="IPR006311">
    <property type="entry name" value="TAT_signal"/>
</dbReference>
<evidence type="ECO:0000313" key="2">
    <source>
        <dbReference type="EMBL" id="MDA0140530.1"/>
    </source>
</evidence>
<proteinExistence type="predicted"/>
<dbReference type="Proteomes" id="UP001147700">
    <property type="component" value="Unassembled WGS sequence"/>
</dbReference>
<evidence type="ECO:0000313" key="3">
    <source>
        <dbReference type="Proteomes" id="UP001147700"/>
    </source>
</evidence>
<gene>
    <name evidence="2" type="ORF">OJ962_23735</name>
</gene>
<dbReference type="EMBL" id="JAPCID010000041">
    <property type="protein sequence ID" value="MDA0140530.1"/>
    <property type="molecule type" value="Genomic_DNA"/>
</dbReference>
<feature type="signal peptide" evidence="1">
    <location>
        <begin position="1"/>
        <end position="26"/>
    </location>
</feature>
<keyword evidence="3" id="KW-1185">Reference proteome</keyword>
<keyword evidence="1" id="KW-0732">Signal</keyword>
<comment type="caution">
    <text evidence="2">The sequence shown here is derived from an EMBL/GenBank/DDBJ whole genome shotgun (WGS) entry which is preliminary data.</text>
</comment>
<reference evidence="2" key="1">
    <citation type="submission" date="2022-10" db="EMBL/GenBank/DDBJ databases">
        <title>The WGS of Solirubrobacter sp. CPCC 204708.</title>
        <authorList>
            <person name="Jiang Z."/>
        </authorList>
    </citation>
    <scope>NUCLEOTIDE SEQUENCE</scope>
    <source>
        <strain evidence="2">CPCC 204708</strain>
    </source>
</reference>
<name>A0ABT4RQG3_9ACTN</name>
<sequence length="156" mass="16070">MSIRCRRAVLALAGAAVAAAASPSVAAGQTGVAASFTVTDHRFVGSQDGSSYVTIYAGQSVAFAYPAGTIPHNVDYLALKPTSCTQTAGPDLGPVPPLPRVPSGPGWSGTCRFNVPNMYVFVSRGPRSMPGHVIVRPGAPPPSFPTQPMTPLVPRL</sequence>
<organism evidence="2 3">
    <name type="scientific">Solirubrobacter deserti</name>
    <dbReference type="NCBI Taxonomy" id="2282478"/>
    <lineage>
        <taxon>Bacteria</taxon>
        <taxon>Bacillati</taxon>
        <taxon>Actinomycetota</taxon>
        <taxon>Thermoleophilia</taxon>
        <taxon>Solirubrobacterales</taxon>
        <taxon>Solirubrobacteraceae</taxon>
        <taxon>Solirubrobacter</taxon>
    </lineage>
</organism>
<feature type="chain" id="PRO_5046389678" evidence="1">
    <location>
        <begin position="27"/>
        <end position="156"/>
    </location>
</feature>